<gene>
    <name evidence="1" type="ORF">JMUB3933_1937</name>
</gene>
<protein>
    <submittedName>
        <fullName evidence="1">Uncharacterized protein</fullName>
    </submittedName>
</protein>
<dbReference type="AlphaFoldDB" id="A0A510KCH2"/>
<evidence type="ECO:0000313" key="2">
    <source>
        <dbReference type="Proteomes" id="UP000321397"/>
    </source>
</evidence>
<dbReference type="RefSeq" id="WP_172618878.1">
    <property type="nucleotide sequence ID" value="NZ_AP019834.1"/>
</dbReference>
<name>A0A510KCH2_9FUSO</name>
<accession>A0A510KCH2</accession>
<dbReference type="EMBL" id="AP019834">
    <property type="protein sequence ID" value="BBM48421.1"/>
    <property type="molecule type" value="Genomic_DNA"/>
</dbReference>
<sequence>MKVDKYTQIRMKMIEKKIYWKDIIEKIGYSNWGLRLAIKNNNSEIIKKVEKIIDDF</sequence>
<evidence type="ECO:0000313" key="1">
    <source>
        <dbReference type="EMBL" id="BBM48421.1"/>
    </source>
</evidence>
<dbReference type="Proteomes" id="UP000321397">
    <property type="component" value="Chromosome"/>
</dbReference>
<reference evidence="1 2" key="1">
    <citation type="submission" date="2019-07" db="EMBL/GenBank/DDBJ databases">
        <title>Complete Genome Sequence of Leptotrichia wadei Strain JMUB3933.</title>
        <authorList>
            <person name="Watanabe S."/>
            <person name="Cui L."/>
        </authorList>
    </citation>
    <scope>NUCLEOTIDE SEQUENCE [LARGE SCALE GENOMIC DNA]</scope>
    <source>
        <strain evidence="1 2">JMUB3933</strain>
    </source>
</reference>
<proteinExistence type="predicted"/>
<organism evidence="1 2">
    <name type="scientific">Leptotrichia wadei</name>
    <dbReference type="NCBI Taxonomy" id="157687"/>
    <lineage>
        <taxon>Bacteria</taxon>
        <taxon>Fusobacteriati</taxon>
        <taxon>Fusobacteriota</taxon>
        <taxon>Fusobacteriia</taxon>
        <taxon>Fusobacteriales</taxon>
        <taxon>Leptotrichiaceae</taxon>
        <taxon>Leptotrichia</taxon>
    </lineage>
</organism>